<gene>
    <name evidence="2" type="ORF">KZJ38_18725</name>
</gene>
<evidence type="ECO:0000313" key="3">
    <source>
        <dbReference type="Proteomes" id="UP000826462"/>
    </source>
</evidence>
<feature type="domain" description="DUF4123" evidence="1">
    <location>
        <begin position="29"/>
        <end position="156"/>
    </location>
</feature>
<organism evidence="2 3">
    <name type="scientific">Paraburkholderia edwinii</name>
    <dbReference type="NCBI Taxonomy" id="2861782"/>
    <lineage>
        <taxon>Bacteria</taxon>
        <taxon>Pseudomonadati</taxon>
        <taxon>Pseudomonadota</taxon>
        <taxon>Betaproteobacteria</taxon>
        <taxon>Burkholderiales</taxon>
        <taxon>Burkholderiaceae</taxon>
        <taxon>Paraburkholderia</taxon>
    </lineage>
</organism>
<dbReference type="RefSeq" id="WP_219797664.1">
    <property type="nucleotide sequence ID" value="NZ_CP080095.1"/>
</dbReference>
<sequence length="447" mass="50302">MTFRFDEPLLDRIREQYAAFESTHPTMRLYALVDFAAMPPSWKRSLLEGINDLPRFSLYGDTGLEDLSENGPFLIACPKPDCVESLKVQRSLLGLTERDCRFTSWLWSTHDIEPLVAHLQTLLQARLGPDGDDVWFFFYQPAYLEALHRSLPDEARAYMFGPCLAWWCINHREEMIELAGDNSPIPKALDALPIPEHVVSELQRVGSPMQVHAWMRRVRPELLNHLFHANKQLKQVSPHVERALAYGISRKIDLCTYAAYGLLYGERYDDHPALQAVLGGFAAKKTTLTDAYAAVGEDVWTEVAVTAKQRATEAATLAYQQEVRQLGKVSVRVWLVNDAGNGKRNVQLTTRDSRGTVTHASLGGIEESGIGHERGREIASAYVPVPGRQVTVRWVQYGECSYDTVVRGELPRAEGEGLAIVTFLYGGGVSISMHAEPPDPEPMWRRW</sequence>
<name>A0ABX8UH74_9BURK</name>
<dbReference type="Pfam" id="PF13503">
    <property type="entry name" value="DUF4123"/>
    <property type="match status" value="1"/>
</dbReference>
<dbReference type="Proteomes" id="UP000826462">
    <property type="component" value="Chromosome 1"/>
</dbReference>
<evidence type="ECO:0000313" key="2">
    <source>
        <dbReference type="EMBL" id="QYD68271.1"/>
    </source>
</evidence>
<keyword evidence="3" id="KW-1185">Reference proteome</keyword>
<dbReference type="EMBL" id="CP080095">
    <property type="protein sequence ID" value="QYD68271.1"/>
    <property type="molecule type" value="Genomic_DNA"/>
</dbReference>
<protein>
    <submittedName>
        <fullName evidence="2">DUF4123 domain-containing protein</fullName>
    </submittedName>
</protein>
<dbReference type="InterPro" id="IPR025391">
    <property type="entry name" value="DUF4123"/>
</dbReference>
<evidence type="ECO:0000259" key="1">
    <source>
        <dbReference type="Pfam" id="PF13503"/>
    </source>
</evidence>
<accession>A0ABX8UH74</accession>
<proteinExistence type="predicted"/>
<reference evidence="2 3" key="1">
    <citation type="submission" date="2021-07" db="EMBL/GenBank/DDBJ databases">
        <title>Paraburkholderia edwinii protects Aspergillus sp. from phenazines by acting as a toxin sponge.</title>
        <authorList>
            <person name="Dahlstrom K.M."/>
            <person name="Newman D.K."/>
        </authorList>
    </citation>
    <scope>NUCLEOTIDE SEQUENCE [LARGE SCALE GENOMIC DNA]</scope>
    <source>
        <strain evidence="2 3">Pe01</strain>
    </source>
</reference>